<dbReference type="PANTHER" id="PTHR36842">
    <property type="entry name" value="PROTEIN TOLB HOMOLOG"/>
    <property type="match status" value="1"/>
</dbReference>
<dbReference type="Gene3D" id="2.120.10.30">
    <property type="entry name" value="TolB, C-terminal domain"/>
    <property type="match status" value="1"/>
</dbReference>
<dbReference type="SUPFAM" id="SSF69304">
    <property type="entry name" value="Tricorn protease N-terminal domain"/>
    <property type="match status" value="1"/>
</dbReference>
<dbReference type="Pfam" id="PF07676">
    <property type="entry name" value="PD40"/>
    <property type="match status" value="1"/>
</dbReference>
<sequence length="406" mass="44814">MKRMKTTLRRIVRPLLALTLLLLLLILSSCRQMQMPMTGSDREEVESTSGKRITVLDNPEPAAYGKSTSDAIVRLDGVRGMDWLSEDKILVGHPNRDFEPEQAEGMDWYPDNLYVLSLADKSESPLLPKNENQGFAQVSPDRMKVFYKTYSLQANTGMGHLYDFSTGKSVSFTEPDAMDIQNGRWVDNDTVAYATIDGSIWLAHTGSATPRKLLDTGIPFVTNIDYLNNRLYYSSLKGAMITATLDGQKPALLTTDRVVWMVPSPDEKRLAVVRRLKSGSMELNVTDLQGNVIQAIAQDAQIFGVAWSPDGSKLAYAGIAPNGTVRSIYVADPSTGLSAPLSLDAKFMDGLLRWSPTGNRIMVSTSQLDEQQRNRSVTFLVRASNTESTERSDSTEGADSVERVGK</sequence>
<dbReference type="RefSeq" id="WP_378140538.1">
    <property type="nucleotide sequence ID" value="NZ_JBHSMI010000068.1"/>
</dbReference>
<evidence type="ECO:0000256" key="2">
    <source>
        <dbReference type="SAM" id="MobiDB-lite"/>
    </source>
</evidence>
<name>A0ABW0I330_9BACL</name>
<feature type="region of interest" description="Disordered" evidence="2">
    <location>
        <begin position="382"/>
        <end position="406"/>
    </location>
</feature>
<evidence type="ECO:0000313" key="4">
    <source>
        <dbReference type="Proteomes" id="UP001596113"/>
    </source>
</evidence>
<dbReference type="EMBL" id="JBHSMI010000068">
    <property type="protein sequence ID" value="MFC5407653.1"/>
    <property type="molecule type" value="Genomic_DNA"/>
</dbReference>
<evidence type="ECO:0008006" key="5">
    <source>
        <dbReference type="Google" id="ProtNLM"/>
    </source>
</evidence>
<keyword evidence="4" id="KW-1185">Reference proteome</keyword>
<proteinExistence type="inferred from homology"/>
<evidence type="ECO:0000256" key="1">
    <source>
        <dbReference type="ARBA" id="ARBA00009820"/>
    </source>
</evidence>
<feature type="compositionally biased region" description="Basic and acidic residues" evidence="2">
    <location>
        <begin position="388"/>
        <end position="406"/>
    </location>
</feature>
<protein>
    <recommendedName>
        <fullName evidence="5">Lipoprotein LpqB beta-propeller domain-containing protein</fullName>
    </recommendedName>
</protein>
<dbReference type="PANTHER" id="PTHR36842:SF1">
    <property type="entry name" value="PROTEIN TOLB"/>
    <property type="match status" value="1"/>
</dbReference>
<gene>
    <name evidence="3" type="ORF">ACFPOF_33445</name>
</gene>
<organism evidence="3 4">
    <name type="scientific">Cohnella soli</name>
    <dbReference type="NCBI Taxonomy" id="425005"/>
    <lineage>
        <taxon>Bacteria</taxon>
        <taxon>Bacillati</taxon>
        <taxon>Bacillota</taxon>
        <taxon>Bacilli</taxon>
        <taxon>Bacillales</taxon>
        <taxon>Paenibacillaceae</taxon>
        <taxon>Cohnella</taxon>
    </lineage>
</organism>
<dbReference type="PROSITE" id="PS51257">
    <property type="entry name" value="PROKAR_LIPOPROTEIN"/>
    <property type="match status" value="1"/>
</dbReference>
<comment type="similarity">
    <text evidence="1">Belongs to the TolB family.</text>
</comment>
<comment type="caution">
    <text evidence="3">The sequence shown here is derived from an EMBL/GenBank/DDBJ whole genome shotgun (WGS) entry which is preliminary data.</text>
</comment>
<dbReference type="InterPro" id="IPR011042">
    <property type="entry name" value="6-blade_b-propeller_TolB-like"/>
</dbReference>
<dbReference type="Proteomes" id="UP001596113">
    <property type="component" value="Unassembled WGS sequence"/>
</dbReference>
<accession>A0ABW0I330</accession>
<reference evidence="4" key="1">
    <citation type="journal article" date="2019" name="Int. J. Syst. Evol. Microbiol.">
        <title>The Global Catalogue of Microorganisms (GCM) 10K type strain sequencing project: providing services to taxonomists for standard genome sequencing and annotation.</title>
        <authorList>
            <consortium name="The Broad Institute Genomics Platform"/>
            <consortium name="The Broad Institute Genome Sequencing Center for Infectious Disease"/>
            <person name="Wu L."/>
            <person name="Ma J."/>
        </authorList>
    </citation>
    <scope>NUCLEOTIDE SEQUENCE [LARGE SCALE GENOMIC DNA]</scope>
    <source>
        <strain evidence="4">CGMCC 1.18575</strain>
    </source>
</reference>
<evidence type="ECO:0000313" key="3">
    <source>
        <dbReference type="EMBL" id="MFC5407653.1"/>
    </source>
</evidence>
<dbReference type="InterPro" id="IPR011659">
    <property type="entry name" value="WD40"/>
</dbReference>